<dbReference type="Proteomes" id="UP000249739">
    <property type="component" value="Unassembled WGS sequence"/>
</dbReference>
<dbReference type="PANTHER" id="PTHR44591">
    <property type="entry name" value="STRESS RESPONSE REGULATOR PROTEIN 1"/>
    <property type="match status" value="1"/>
</dbReference>
<reference evidence="4 5" key="1">
    <citation type="submission" date="2017-08" db="EMBL/GenBank/DDBJ databases">
        <title>Infants hospitalized years apart are colonized by the same room-sourced microbial strains.</title>
        <authorList>
            <person name="Brooks B."/>
            <person name="Olm M.R."/>
            <person name="Firek B.A."/>
            <person name="Baker R."/>
            <person name="Thomas B.C."/>
            <person name="Morowitz M.J."/>
            <person name="Banfield J.F."/>
        </authorList>
    </citation>
    <scope>NUCLEOTIDE SEQUENCE [LARGE SCALE GENOMIC DNA]</scope>
    <source>
        <strain evidence="4">S2_006_000_R2_64</strain>
    </source>
</reference>
<evidence type="ECO:0000256" key="2">
    <source>
        <dbReference type="PROSITE-ProRule" id="PRU00169"/>
    </source>
</evidence>
<dbReference type="PROSITE" id="PS50110">
    <property type="entry name" value="RESPONSE_REGULATORY"/>
    <property type="match status" value="1"/>
</dbReference>
<proteinExistence type="predicted"/>
<feature type="domain" description="Response regulatory" evidence="3">
    <location>
        <begin position="3"/>
        <end position="126"/>
    </location>
</feature>
<organism evidence="4 5">
    <name type="scientific">Micavibrio aeruginosavorus</name>
    <dbReference type="NCBI Taxonomy" id="349221"/>
    <lineage>
        <taxon>Bacteria</taxon>
        <taxon>Pseudomonadati</taxon>
        <taxon>Bdellovibrionota</taxon>
        <taxon>Bdellovibrionia</taxon>
        <taxon>Bdellovibrionales</taxon>
        <taxon>Pseudobdellovibrionaceae</taxon>
        <taxon>Micavibrio</taxon>
    </lineage>
</organism>
<dbReference type="Gene3D" id="3.40.50.2300">
    <property type="match status" value="1"/>
</dbReference>
<comment type="caution">
    <text evidence="4">The sequence shown here is derived from an EMBL/GenBank/DDBJ whole genome shotgun (WGS) entry which is preliminary data.</text>
</comment>
<accession>A0A2W5HC06</accession>
<keyword evidence="1 2" id="KW-0597">Phosphoprotein</keyword>
<evidence type="ECO:0000313" key="4">
    <source>
        <dbReference type="EMBL" id="PZP55646.1"/>
    </source>
</evidence>
<dbReference type="InterPro" id="IPR011006">
    <property type="entry name" value="CheY-like_superfamily"/>
</dbReference>
<dbReference type="PANTHER" id="PTHR44591:SF3">
    <property type="entry name" value="RESPONSE REGULATORY DOMAIN-CONTAINING PROTEIN"/>
    <property type="match status" value="1"/>
</dbReference>
<sequence length="129" mass="13879">MKKILLVDDSRTINKLLSNTLTEAGHDVISAFNVDEAITALKNHSDIKLVITDLIMPGDKDGHDLIDHIHNTSLAGVRPRIIAISGGSAGTVTADTAVQSVAHRVEKVMMKPFTPKDLIHHVNQQTSAG</sequence>
<evidence type="ECO:0000313" key="5">
    <source>
        <dbReference type="Proteomes" id="UP000249739"/>
    </source>
</evidence>
<evidence type="ECO:0000259" key="3">
    <source>
        <dbReference type="PROSITE" id="PS50110"/>
    </source>
</evidence>
<dbReference type="GO" id="GO:0000160">
    <property type="term" value="P:phosphorelay signal transduction system"/>
    <property type="evidence" value="ECO:0007669"/>
    <property type="project" value="InterPro"/>
</dbReference>
<dbReference type="InterPro" id="IPR050595">
    <property type="entry name" value="Bact_response_regulator"/>
</dbReference>
<gene>
    <name evidence="4" type="ORF">DI586_06170</name>
</gene>
<dbReference type="EMBL" id="QFOT01000057">
    <property type="protein sequence ID" value="PZP55646.1"/>
    <property type="molecule type" value="Genomic_DNA"/>
</dbReference>
<name>A0A2W5HC06_9BACT</name>
<dbReference type="SUPFAM" id="SSF52172">
    <property type="entry name" value="CheY-like"/>
    <property type="match status" value="1"/>
</dbReference>
<feature type="modified residue" description="4-aspartylphosphate" evidence="2">
    <location>
        <position position="53"/>
    </location>
</feature>
<dbReference type="Pfam" id="PF00072">
    <property type="entry name" value="Response_reg"/>
    <property type="match status" value="1"/>
</dbReference>
<protein>
    <recommendedName>
        <fullName evidence="3">Response regulatory domain-containing protein</fullName>
    </recommendedName>
</protein>
<evidence type="ECO:0000256" key="1">
    <source>
        <dbReference type="ARBA" id="ARBA00022553"/>
    </source>
</evidence>
<dbReference type="InterPro" id="IPR001789">
    <property type="entry name" value="Sig_transdc_resp-reg_receiver"/>
</dbReference>
<dbReference type="SMART" id="SM00448">
    <property type="entry name" value="REC"/>
    <property type="match status" value="1"/>
</dbReference>
<dbReference type="AlphaFoldDB" id="A0A2W5HC06"/>